<dbReference type="InterPro" id="IPR001789">
    <property type="entry name" value="Sig_transdc_resp-reg_receiver"/>
</dbReference>
<keyword evidence="5" id="KW-0175">Coiled coil</keyword>
<feature type="domain" description="Response regulatory" evidence="6">
    <location>
        <begin position="259"/>
        <end position="377"/>
    </location>
</feature>
<dbReference type="PANTHER" id="PTHR45339:SF3">
    <property type="entry name" value="HISTIDINE KINASE"/>
    <property type="match status" value="1"/>
</dbReference>
<dbReference type="Pfam" id="PF00512">
    <property type="entry name" value="HisKA"/>
    <property type="match status" value="1"/>
</dbReference>
<dbReference type="Proteomes" id="UP001597216">
    <property type="component" value="Unassembled WGS sequence"/>
</dbReference>
<dbReference type="PANTHER" id="PTHR45339">
    <property type="entry name" value="HYBRID SIGNAL TRANSDUCTION HISTIDINE KINASE J"/>
    <property type="match status" value="1"/>
</dbReference>
<dbReference type="Pfam" id="PF12860">
    <property type="entry name" value="PAS_7"/>
    <property type="match status" value="1"/>
</dbReference>
<dbReference type="SUPFAM" id="SSF55785">
    <property type="entry name" value="PYP-like sensor domain (PAS domain)"/>
    <property type="match status" value="1"/>
</dbReference>
<dbReference type="SUPFAM" id="SSF47384">
    <property type="entry name" value="Homodimeric domain of signal transducing histidine kinase"/>
    <property type="match status" value="1"/>
</dbReference>
<comment type="catalytic activity">
    <reaction evidence="1">
        <text>ATP + protein L-histidine = ADP + protein N-phospho-L-histidine.</text>
        <dbReference type="EC" id="2.7.13.3"/>
    </reaction>
</comment>
<sequence length="380" mass="41060">MWRGVFSWLGGLKADLRRRLAGQILAEAEADRRAARDLLQEAMDLLPEGVVLLDAQGRYILWNRRYAEIYHRSADLFAQGASFADTLRAGVARGDYPEAAGREEAWIAERLHKLMNPTGERHEQQISDGHWLMIEEKRTSDGGVIGLRVDITQMKRQAEALEDALHRVEAASRAKTEFLADMSHGLRTPLNGVMGLTQALAATDLSEVQRGLVEDILRSAGALDDLVGGLLDYGDAARVADEHPPAPSHHVGAEAPTLRVLAADDNPTNRKVVELMLGAAGAEVVSVENGQEAVAAWQDGAFDVVLMDLRMPVMDGLDAIRAIRRSETSGLPRAPIIVVSANTSPDDLAASATAGADRHIGKPIRADELFDAITGVIEAA</sequence>
<dbReference type="CDD" id="cd17546">
    <property type="entry name" value="REC_hyHK_CKI1_RcsC-like"/>
    <property type="match status" value="1"/>
</dbReference>
<evidence type="ECO:0000313" key="8">
    <source>
        <dbReference type="Proteomes" id="UP001597216"/>
    </source>
</evidence>
<dbReference type="Gene3D" id="1.10.287.130">
    <property type="match status" value="1"/>
</dbReference>
<dbReference type="InterPro" id="IPR011006">
    <property type="entry name" value="CheY-like_superfamily"/>
</dbReference>
<dbReference type="EMBL" id="JBHTLQ010000011">
    <property type="protein sequence ID" value="MFD1190277.1"/>
    <property type="molecule type" value="Genomic_DNA"/>
</dbReference>
<feature type="coiled-coil region" evidence="5">
    <location>
        <begin position="144"/>
        <end position="174"/>
    </location>
</feature>
<evidence type="ECO:0000256" key="5">
    <source>
        <dbReference type="SAM" id="Coils"/>
    </source>
</evidence>
<dbReference type="SMART" id="SM00388">
    <property type="entry name" value="HisKA"/>
    <property type="match status" value="1"/>
</dbReference>
<dbReference type="Pfam" id="PF00072">
    <property type="entry name" value="Response_reg"/>
    <property type="match status" value="1"/>
</dbReference>
<keyword evidence="8" id="KW-1185">Reference proteome</keyword>
<dbReference type="InterPro" id="IPR003661">
    <property type="entry name" value="HisK_dim/P_dom"/>
</dbReference>
<evidence type="ECO:0000256" key="1">
    <source>
        <dbReference type="ARBA" id="ARBA00000085"/>
    </source>
</evidence>
<dbReference type="Gene3D" id="3.40.50.2300">
    <property type="match status" value="1"/>
</dbReference>
<gene>
    <name evidence="7" type="ORF">ACFQ27_06765</name>
</gene>
<dbReference type="Gene3D" id="3.30.450.20">
    <property type="entry name" value="PAS domain"/>
    <property type="match status" value="1"/>
</dbReference>
<dbReference type="InterPro" id="IPR036097">
    <property type="entry name" value="HisK_dim/P_sf"/>
</dbReference>
<evidence type="ECO:0000313" key="7">
    <source>
        <dbReference type="EMBL" id="MFD1190277.1"/>
    </source>
</evidence>
<dbReference type="RefSeq" id="WP_374344998.1">
    <property type="nucleotide sequence ID" value="NZ_JBHTLQ010000011.1"/>
</dbReference>
<organism evidence="7 8">
    <name type="scientific">Phenylobacterium conjunctum</name>
    <dbReference type="NCBI Taxonomy" id="1298959"/>
    <lineage>
        <taxon>Bacteria</taxon>
        <taxon>Pseudomonadati</taxon>
        <taxon>Pseudomonadota</taxon>
        <taxon>Alphaproteobacteria</taxon>
        <taxon>Caulobacterales</taxon>
        <taxon>Caulobacteraceae</taxon>
        <taxon>Phenylobacterium</taxon>
    </lineage>
</organism>
<protein>
    <recommendedName>
        <fullName evidence="2">histidine kinase</fullName>
        <ecNumber evidence="2">2.7.13.3</ecNumber>
    </recommendedName>
</protein>
<feature type="modified residue" description="4-aspartylphosphate" evidence="4">
    <location>
        <position position="308"/>
    </location>
</feature>
<dbReference type="SUPFAM" id="SSF52172">
    <property type="entry name" value="CheY-like"/>
    <property type="match status" value="1"/>
</dbReference>
<evidence type="ECO:0000259" key="6">
    <source>
        <dbReference type="PROSITE" id="PS50110"/>
    </source>
</evidence>
<dbReference type="EC" id="2.7.13.3" evidence="2"/>
<name>A0ABW3T0K9_9CAUL</name>
<evidence type="ECO:0000256" key="4">
    <source>
        <dbReference type="PROSITE-ProRule" id="PRU00169"/>
    </source>
</evidence>
<evidence type="ECO:0000256" key="2">
    <source>
        <dbReference type="ARBA" id="ARBA00012438"/>
    </source>
</evidence>
<dbReference type="PROSITE" id="PS50110">
    <property type="entry name" value="RESPONSE_REGULATORY"/>
    <property type="match status" value="1"/>
</dbReference>
<keyword evidence="3 4" id="KW-0597">Phosphoprotein</keyword>
<dbReference type="InterPro" id="IPR035965">
    <property type="entry name" value="PAS-like_dom_sf"/>
</dbReference>
<proteinExistence type="predicted"/>
<evidence type="ECO:0000256" key="3">
    <source>
        <dbReference type="ARBA" id="ARBA00022553"/>
    </source>
</evidence>
<dbReference type="SMART" id="SM00448">
    <property type="entry name" value="REC"/>
    <property type="match status" value="1"/>
</dbReference>
<comment type="caution">
    <text evidence="7">The sequence shown here is derived from an EMBL/GenBank/DDBJ whole genome shotgun (WGS) entry which is preliminary data.</text>
</comment>
<dbReference type="CDD" id="cd00082">
    <property type="entry name" value="HisKA"/>
    <property type="match status" value="1"/>
</dbReference>
<accession>A0ABW3T0K9</accession>
<reference evidence="8" key="1">
    <citation type="journal article" date="2019" name="Int. J. Syst. Evol. Microbiol.">
        <title>The Global Catalogue of Microorganisms (GCM) 10K type strain sequencing project: providing services to taxonomists for standard genome sequencing and annotation.</title>
        <authorList>
            <consortium name="The Broad Institute Genomics Platform"/>
            <consortium name="The Broad Institute Genome Sequencing Center for Infectious Disease"/>
            <person name="Wu L."/>
            <person name="Ma J."/>
        </authorList>
    </citation>
    <scope>NUCLEOTIDE SEQUENCE [LARGE SCALE GENOMIC DNA]</scope>
    <source>
        <strain evidence="8">CCUG 55074</strain>
    </source>
</reference>